<evidence type="ECO:0008006" key="3">
    <source>
        <dbReference type="Google" id="ProtNLM"/>
    </source>
</evidence>
<proteinExistence type="predicted"/>
<evidence type="ECO:0000313" key="2">
    <source>
        <dbReference type="Proteomes" id="UP000663870"/>
    </source>
</evidence>
<name>A0A815Q7L9_9BILA</name>
<protein>
    <recommendedName>
        <fullName evidence="3">4-alpha-glucanotransferase</fullName>
    </recommendedName>
</protein>
<accession>A0A815Q7L9</accession>
<keyword evidence="2" id="KW-1185">Reference proteome</keyword>
<dbReference type="AlphaFoldDB" id="A0A815Q7L9"/>
<dbReference type="EMBL" id="CAJNOL010002079">
    <property type="protein sequence ID" value="CAF1458747.1"/>
    <property type="molecule type" value="Genomic_DNA"/>
</dbReference>
<gene>
    <name evidence="1" type="ORF">JXQ802_LOCUS38041</name>
</gene>
<dbReference type="Gene3D" id="3.20.20.80">
    <property type="entry name" value="Glycosidases"/>
    <property type="match status" value="1"/>
</dbReference>
<sequence length="139" mass="16582">MVDKRSIGKRKKQFIEYIRRPINDDKELINGLKLDKHVDKYICWYFTQIILQSVSNGTIIQMQDNLNVSTRMNELGIGSDLEHNCPQNWSWRFEWSQLTSDIRIRLKKLRQMYGHDLKYGKSIPPEDMVMKDDSKYALQ</sequence>
<dbReference type="Proteomes" id="UP000663870">
    <property type="component" value="Unassembled WGS sequence"/>
</dbReference>
<reference evidence="1" key="1">
    <citation type="submission" date="2021-02" db="EMBL/GenBank/DDBJ databases">
        <authorList>
            <person name="Nowell W R."/>
        </authorList>
    </citation>
    <scope>NUCLEOTIDE SEQUENCE</scope>
</reference>
<comment type="caution">
    <text evidence="1">The sequence shown here is derived from an EMBL/GenBank/DDBJ whole genome shotgun (WGS) entry which is preliminary data.</text>
</comment>
<evidence type="ECO:0000313" key="1">
    <source>
        <dbReference type="EMBL" id="CAF1458747.1"/>
    </source>
</evidence>
<organism evidence="1 2">
    <name type="scientific">Rotaria sordida</name>
    <dbReference type="NCBI Taxonomy" id="392033"/>
    <lineage>
        <taxon>Eukaryota</taxon>
        <taxon>Metazoa</taxon>
        <taxon>Spiralia</taxon>
        <taxon>Gnathifera</taxon>
        <taxon>Rotifera</taxon>
        <taxon>Eurotatoria</taxon>
        <taxon>Bdelloidea</taxon>
        <taxon>Philodinida</taxon>
        <taxon>Philodinidae</taxon>
        <taxon>Rotaria</taxon>
    </lineage>
</organism>